<accession>A0A183DVC5</accession>
<dbReference type="PROSITE" id="PS50088">
    <property type="entry name" value="ANK_REPEAT"/>
    <property type="match status" value="1"/>
</dbReference>
<evidence type="ECO:0000256" key="1">
    <source>
        <dbReference type="PROSITE-ProRule" id="PRU00023"/>
    </source>
</evidence>
<feature type="repeat" description="ANK" evidence="1">
    <location>
        <begin position="158"/>
        <end position="190"/>
    </location>
</feature>
<dbReference type="Proteomes" id="UP000271098">
    <property type="component" value="Unassembled WGS sequence"/>
</dbReference>
<reference evidence="4" key="1">
    <citation type="submission" date="2016-06" db="UniProtKB">
        <authorList>
            <consortium name="WormBaseParasite"/>
        </authorList>
    </citation>
    <scope>IDENTIFICATION</scope>
</reference>
<organism evidence="4">
    <name type="scientific">Gongylonema pulchrum</name>
    <dbReference type="NCBI Taxonomy" id="637853"/>
    <lineage>
        <taxon>Eukaryota</taxon>
        <taxon>Metazoa</taxon>
        <taxon>Ecdysozoa</taxon>
        <taxon>Nematoda</taxon>
        <taxon>Chromadorea</taxon>
        <taxon>Rhabditida</taxon>
        <taxon>Spirurina</taxon>
        <taxon>Spiruromorpha</taxon>
        <taxon>Spiruroidea</taxon>
        <taxon>Gongylonematidae</taxon>
        <taxon>Gongylonema</taxon>
    </lineage>
</organism>
<dbReference type="Pfam" id="PF00023">
    <property type="entry name" value="Ank"/>
    <property type="match status" value="1"/>
</dbReference>
<dbReference type="Gene3D" id="1.25.40.20">
    <property type="entry name" value="Ankyrin repeat-containing domain"/>
    <property type="match status" value="1"/>
</dbReference>
<sequence>MGIASKKQAMVIDGMEESNVLYMIDSSSKLARKFTPWIRRFYNALLVGDADEFLSKFSSISRVLKKSAGRMRYEHMSKDQFAQHVMNGIICAFFDRAENTSILHHLAAYSYHFKCFAMERSPCFACIAHYEDREDSAAFSCSYRAVLSEASSECFDHSGRAPIHYVVMRNDLHLVKLLLWYGADVSLRERLTTPLQLAGLSPTTMLICEYLHARVQALQRVFMQWIKKFVRGVWTPHRALSDLHFIRLAKACDWRSDAPRDLVTRNRKVRINMLETHASNPQHIKKCPLMLLFVVPTFYKEEDRLADASNPQIFCATLQNLNGSIVKLLPFQPLLSSSNWSVGIRSALEKPHNGYFYVYKLPDDTYTLHLTVNLEEVRLDASHIALAIQAFACGPPDLRHYNELRGLATLTNKSKLD</sequence>
<dbReference type="AlphaFoldDB" id="A0A183DVC5"/>
<dbReference type="InterPro" id="IPR002110">
    <property type="entry name" value="Ankyrin_rpt"/>
</dbReference>
<proteinExistence type="predicted"/>
<keyword evidence="1" id="KW-0040">ANK repeat</keyword>
<reference evidence="2 3" key="2">
    <citation type="submission" date="2018-11" db="EMBL/GenBank/DDBJ databases">
        <authorList>
            <consortium name="Pathogen Informatics"/>
        </authorList>
    </citation>
    <scope>NUCLEOTIDE SEQUENCE [LARGE SCALE GENOMIC DNA]</scope>
</reference>
<evidence type="ECO:0000313" key="2">
    <source>
        <dbReference type="EMBL" id="VDN20849.1"/>
    </source>
</evidence>
<gene>
    <name evidence="2" type="ORF">GPUH_LOCUS12666</name>
</gene>
<dbReference type="OrthoDB" id="71307at2759"/>
<keyword evidence="3" id="KW-1185">Reference proteome</keyword>
<dbReference type="EMBL" id="UYRT01079503">
    <property type="protein sequence ID" value="VDN20849.1"/>
    <property type="molecule type" value="Genomic_DNA"/>
</dbReference>
<name>A0A183DVC5_9BILA</name>
<dbReference type="SUPFAM" id="SSF48403">
    <property type="entry name" value="Ankyrin repeat"/>
    <property type="match status" value="1"/>
</dbReference>
<dbReference type="WBParaSite" id="GPUH_0001268001-mRNA-1">
    <property type="protein sequence ID" value="GPUH_0001268001-mRNA-1"/>
    <property type="gene ID" value="GPUH_0001268001"/>
</dbReference>
<evidence type="ECO:0000313" key="3">
    <source>
        <dbReference type="Proteomes" id="UP000271098"/>
    </source>
</evidence>
<dbReference type="InterPro" id="IPR036770">
    <property type="entry name" value="Ankyrin_rpt-contain_sf"/>
</dbReference>
<protein>
    <submittedName>
        <fullName evidence="4">ANK_REP_REGION domain-containing protein</fullName>
    </submittedName>
</protein>
<dbReference type="PROSITE" id="PS50297">
    <property type="entry name" value="ANK_REP_REGION"/>
    <property type="match status" value="1"/>
</dbReference>
<evidence type="ECO:0000313" key="4">
    <source>
        <dbReference type="WBParaSite" id="GPUH_0001268001-mRNA-1"/>
    </source>
</evidence>